<dbReference type="PANTHER" id="PTHR31998">
    <property type="entry name" value="K(+)-INSENSITIVE PYROPHOSPHATE-ENERGIZED PROTON PUMP"/>
    <property type="match status" value="1"/>
</dbReference>
<keyword evidence="3 9" id="KW-0812">Transmembrane</keyword>
<evidence type="ECO:0000256" key="2">
    <source>
        <dbReference type="ARBA" id="ARBA00022448"/>
    </source>
</evidence>
<keyword evidence="10" id="KW-0378">Hydrolase</keyword>
<reference evidence="11" key="1">
    <citation type="submission" date="2017-09" db="EMBL/GenBank/DDBJ databases">
        <title>Depth-based differentiation of microbial function through sediment-hosted aquifers and enrichment of novel symbionts in the deep terrestrial subsurface.</title>
        <authorList>
            <person name="Probst A.J."/>
            <person name="Ladd B."/>
            <person name="Jarett J.K."/>
            <person name="Geller-Mcgrath D.E."/>
            <person name="Sieber C.M.K."/>
            <person name="Emerson J.B."/>
            <person name="Anantharaman K."/>
            <person name="Thomas B.C."/>
            <person name="Malmstrom R."/>
            <person name="Stieglmeier M."/>
            <person name="Klingl A."/>
            <person name="Woyke T."/>
            <person name="Ryan C.M."/>
            <person name="Banfield J.F."/>
        </authorList>
    </citation>
    <scope>NUCLEOTIDE SEQUENCE [LARGE SCALE GENOMIC DNA]</scope>
</reference>
<comment type="subcellular location">
    <subcellularLocation>
        <location evidence="1">Endomembrane system</location>
        <topology evidence="1">Multi-pass membrane protein</topology>
    </subcellularLocation>
</comment>
<feature type="transmembrane region" description="Helical" evidence="9">
    <location>
        <begin position="6"/>
        <end position="30"/>
    </location>
</feature>
<feature type="non-terminal residue" evidence="10">
    <location>
        <position position="1"/>
    </location>
</feature>
<keyword evidence="5" id="KW-1278">Translocase</keyword>
<dbReference type="InterPro" id="IPR004131">
    <property type="entry name" value="PPase-energised_H-pump"/>
</dbReference>
<evidence type="ECO:0000256" key="9">
    <source>
        <dbReference type="SAM" id="Phobius"/>
    </source>
</evidence>
<name>A0A2M6W1V0_9BACT</name>
<keyword evidence="6 9" id="KW-1133">Transmembrane helix</keyword>
<evidence type="ECO:0000256" key="4">
    <source>
        <dbReference type="ARBA" id="ARBA00022842"/>
    </source>
</evidence>
<dbReference type="Proteomes" id="UP000229362">
    <property type="component" value="Unassembled WGS sequence"/>
</dbReference>
<sequence>GPAALGGLLVGTIVTGVFVAVSMTTGGGAWDNAKKYIEDGHHGGKGSFAHQAAVTGDTVGDPYKDTAGPAINPMIKVANIVALLIVGLLA</sequence>
<dbReference type="EC" id="3.6.1.1" evidence="10"/>
<dbReference type="GO" id="GO:0016020">
    <property type="term" value="C:membrane"/>
    <property type="evidence" value="ECO:0007669"/>
    <property type="project" value="InterPro"/>
</dbReference>
<dbReference type="GO" id="GO:0009678">
    <property type="term" value="F:diphosphate hydrolysis-driven proton transmembrane transporter activity"/>
    <property type="evidence" value="ECO:0007669"/>
    <property type="project" value="InterPro"/>
</dbReference>
<evidence type="ECO:0000256" key="5">
    <source>
        <dbReference type="ARBA" id="ARBA00022967"/>
    </source>
</evidence>
<proteinExistence type="predicted"/>
<gene>
    <name evidence="10" type="primary">hppA</name>
    <name evidence="10" type="ORF">COU33_01405</name>
</gene>
<evidence type="ECO:0000256" key="3">
    <source>
        <dbReference type="ARBA" id="ARBA00022692"/>
    </source>
</evidence>
<keyword evidence="4" id="KW-0460">Magnesium</keyword>
<keyword evidence="2" id="KW-0813">Transport</keyword>
<keyword evidence="7" id="KW-0406">Ion transport</keyword>
<organism evidence="10 11">
    <name type="scientific">Candidatus Magasanikbacteria bacterium CG10_big_fil_rev_8_21_14_0_10_43_6</name>
    <dbReference type="NCBI Taxonomy" id="1974650"/>
    <lineage>
        <taxon>Bacteria</taxon>
        <taxon>Candidatus Magasanikiibacteriota</taxon>
    </lineage>
</organism>
<dbReference type="GO" id="GO:0004427">
    <property type="term" value="F:inorganic diphosphate phosphatase activity"/>
    <property type="evidence" value="ECO:0007669"/>
    <property type="project" value="UniProtKB-EC"/>
</dbReference>
<evidence type="ECO:0000256" key="1">
    <source>
        <dbReference type="ARBA" id="ARBA00004127"/>
    </source>
</evidence>
<evidence type="ECO:0000256" key="8">
    <source>
        <dbReference type="ARBA" id="ARBA00023136"/>
    </source>
</evidence>
<comment type="caution">
    <text evidence="10">The sequence shown here is derived from an EMBL/GenBank/DDBJ whole genome shotgun (WGS) entry which is preliminary data.</text>
</comment>
<evidence type="ECO:0000256" key="7">
    <source>
        <dbReference type="ARBA" id="ARBA00023065"/>
    </source>
</evidence>
<evidence type="ECO:0000313" key="11">
    <source>
        <dbReference type="Proteomes" id="UP000229362"/>
    </source>
</evidence>
<evidence type="ECO:0000313" key="10">
    <source>
        <dbReference type="EMBL" id="PIT86758.1"/>
    </source>
</evidence>
<accession>A0A2M6W1V0</accession>
<dbReference type="GO" id="GO:0012505">
    <property type="term" value="C:endomembrane system"/>
    <property type="evidence" value="ECO:0007669"/>
    <property type="project" value="UniProtKB-SubCell"/>
</dbReference>
<dbReference type="EMBL" id="PFBZ01000058">
    <property type="protein sequence ID" value="PIT86758.1"/>
    <property type="molecule type" value="Genomic_DNA"/>
</dbReference>
<protein>
    <submittedName>
        <fullName evidence="10">Sodium-translocating pyrophosphatase</fullName>
        <ecNumber evidence="10">3.6.1.1</ecNumber>
    </submittedName>
</protein>
<keyword evidence="8 9" id="KW-0472">Membrane</keyword>
<evidence type="ECO:0000256" key="6">
    <source>
        <dbReference type="ARBA" id="ARBA00022989"/>
    </source>
</evidence>
<dbReference type="AlphaFoldDB" id="A0A2M6W1V0"/>
<dbReference type="Pfam" id="PF03030">
    <property type="entry name" value="H_PPase"/>
    <property type="match status" value="1"/>
</dbReference>